<comment type="caution">
    <text evidence="2">The sequence shown here is derived from an EMBL/GenBank/DDBJ whole genome shotgun (WGS) entry which is preliminary data.</text>
</comment>
<gene>
    <name evidence="2" type="ORF">HNR46_002317</name>
</gene>
<dbReference type="RefSeq" id="WP_184018809.1">
    <property type="nucleotide sequence ID" value="NZ_JACHFD010000010.1"/>
</dbReference>
<keyword evidence="2" id="KW-0032">Aminotransferase</keyword>
<proteinExistence type="inferred from homology"/>
<dbReference type="PANTHER" id="PTHR42743:SF13">
    <property type="entry name" value="P-LOOP CONTAINING NUCLEOSIDE TRIPHOSPHATE HYDROLASE PROTEIN"/>
    <property type="match status" value="1"/>
</dbReference>
<evidence type="ECO:0000256" key="1">
    <source>
        <dbReference type="ARBA" id="ARBA00009320"/>
    </source>
</evidence>
<dbReference type="CDD" id="cd00449">
    <property type="entry name" value="PLPDE_IV"/>
    <property type="match status" value="1"/>
</dbReference>
<dbReference type="EMBL" id="JACHFD010000010">
    <property type="protein sequence ID" value="MBB5352076.1"/>
    <property type="molecule type" value="Genomic_DNA"/>
</dbReference>
<dbReference type="GO" id="GO:0046394">
    <property type="term" value="P:carboxylic acid biosynthetic process"/>
    <property type="evidence" value="ECO:0007669"/>
    <property type="project" value="UniProtKB-ARBA"/>
</dbReference>
<dbReference type="Pfam" id="PF01063">
    <property type="entry name" value="Aminotran_4"/>
    <property type="match status" value="1"/>
</dbReference>
<evidence type="ECO:0000313" key="3">
    <source>
        <dbReference type="Proteomes" id="UP000557717"/>
    </source>
</evidence>
<organism evidence="2 3">
    <name type="scientific">Haloferula luteola</name>
    <dbReference type="NCBI Taxonomy" id="595692"/>
    <lineage>
        <taxon>Bacteria</taxon>
        <taxon>Pseudomonadati</taxon>
        <taxon>Verrucomicrobiota</taxon>
        <taxon>Verrucomicrobiia</taxon>
        <taxon>Verrucomicrobiales</taxon>
        <taxon>Verrucomicrobiaceae</taxon>
        <taxon>Haloferula</taxon>
    </lineage>
</organism>
<keyword evidence="2" id="KW-0456">Lyase</keyword>
<comment type="similarity">
    <text evidence="1">Belongs to the class-IV pyridoxal-phosphate-dependent aminotransferase family.</text>
</comment>
<dbReference type="GO" id="GO:0016829">
    <property type="term" value="F:lyase activity"/>
    <property type="evidence" value="ECO:0007669"/>
    <property type="project" value="UniProtKB-KW"/>
</dbReference>
<dbReference type="PANTHER" id="PTHR42743">
    <property type="entry name" value="AMINO-ACID AMINOTRANSFERASE"/>
    <property type="match status" value="1"/>
</dbReference>
<accession>A0A840V4V6</accession>
<dbReference type="Gene3D" id="3.20.10.10">
    <property type="entry name" value="D-amino Acid Aminotransferase, subunit A, domain 2"/>
    <property type="match status" value="1"/>
</dbReference>
<dbReference type="Gene3D" id="3.30.470.10">
    <property type="match status" value="1"/>
</dbReference>
<dbReference type="InterPro" id="IPR050571">
    <property type="entry name" value="Class-IV_PLP-Dep_Aminotrnsfr"/>
</dbReference>
<dbReference type="InterPro" id="IPR043132">
    <property type="entry name" value="BCAT-like_C"/>
</dbReference>
<dbReference type="SUPFAM" id="SSF56752">
    <property type="entry name" value="D-aminoacid aminotransferase-like PLP-dependent enzymes"/>
    <property type="match status" value="1"/>
</dbReference>
<dbReference type="Proteomes" id="UP000557717">
    <property type="component" value="Unassembled WGS sequence"/>
</dbReference>
<protein>
    <submittedName>
        <fullName evidence="2">Branched-subunit amino acid aminotransferase/4-amino-4-deoxychorismate lyase</fullName>
    </submittedName>
</protein>
<sequence length="241" mass="26252">MEEGAATWILEGEPTPGDRGGTHGLGVFETMLAVDGSIVSAHWHGERLLEGCRVLDLAVPDWSEVIDAIEVRLAGHRGRWRVRVARTAGAGSLNRLRGRGERTYVTVAPCADVPLTLRVATASWARNESSPLRGVKCLSYAENLLALDEARRGGVDELIFFNTRGELCEGATTNVYLEIQGQLQTPPLTSGCLPGTFRRGLLESGRAEERVLTRREVGAAERIFLSSATRGLVRVSEWIGF</sequence>
<reference evidence="2 3" key="1">
    <citation type="submission" date="2020-08" db="EMBL/GenBank/DDBJ databases">
        <title>Genomic Encyclopedia of Type Strains, Phase IV (KMG-IV): sequencing the most valuable type-strain genomes for metagenomic binning, comparative biology and taxonomic classification.</title>
        <authorList>
            <person name="Goeker M."/>
        </authorList>
    </citation>
    <scope>NUCLEOTIDE SEQUENCE [LARGE SCALE GENOMIC DNA]</scope>
    <source>
        <strain evidence="2 3">YC6886</strain>
    </source>
</reference>
<dbReference type="InterPro" id="IPR001544">
    <property type="entry name" value="Aminotrans_IV"/>
</dbReference>
<dbReference type="InterPro" id="IPR043131">
    <property type="entry name" value="BCAT-like_N"/>
</dbReference>
<evidence type="ECO:0000313" key="2">
    <source>
        <dbReference type="EMBL" id="MBB5352076.1"/>
    </source>
</evidence>
<dbReference type="AlphaFoldDB" id="A0A840V4V6"/>
<keyword evidence="3" id="KW-1185">Reference proteome</keyword>
<dbReference type="GO" id="GO:0008483">
    <property type="term" value="F:transaminase activity"/>
    <property type="evidence" value="ECO:0007669"/>
    <property type="project" value="UniProtKB-KW"/>
</dbReference>
<keyword evidence="2" id="KW-0808">Transferase</keyword>
<dbReference type="InterPro" id="IPR036038">
    <property type="entry name" value="Aminotransferase-like"/>
</dbReference>
<name>A0A840V4V6_9BACT</name>